<dbReference type="SMART" id="SM00360">
    <property type="entry name" value="RRM"/>
    <property type="match status" value="1"/>
</dbReference>
<comment type="caution">
    <text evidence="4">The sequence shown here is derived from an EMBL/GenBank/DDBJ whole genome shotgun (WGS) entry which is preliminary data.</text>
</comment>
<dbReference type="Proteomes" id="UP000828251">
    <property type="component" value="Unassembled WGS sequence"/>
</dbReference>
<keyword evidence="5" id="KW-1185">Reference proteome</keyword>
<dbReference type="PROSITE" id="PS50102">
    <property type="entry name" value="RRM"/>
    <property type="match status" value="1"/>
</dbReference>
<name>A0A9D3UH15_9ROSI</name>
<evidence type="ECO:0000313" key="4">
    <source>
        <dbReference type="EMBL" id="KAH1040329.1"/>
    </source>
</evidence>
<sequence>MNQMKPKPKIKAPAPTINPTTKPGLSRAAAGGGATKIFGPSAPAGEGVTKLFGPSAPTGGEARETTVLGPLAGTEEAFEALVTEVVVADKVLKFSWLLTKVLMTLTKLHYSLKHHVALFVHKIPATMHWKGLWTLFRYHGEVIDAVFLAKKSKNGSKFGFMRFYKMVDAEKAINRLNGFVILGNRISVYLARFKGMKQVWRKVFVKGDSNQNIENHKEGMVSGKKEMDIGMVVGEISNRSRDDLSLKEVMDGKGKNQVKLIKGHVDDEQLWELQKCLVGETTTFCEMKSLTERIV</sequence>
<keyword evidence="1" id="KW-0694">RNA-binding</keyword>
<organism evidence="4 5">
    <name type="scientific">Gossypium stocksii</name>
    <dbReference type="NCBI Taxonomy" id="47602"/>
    <lineage>
        <taxon>Eukaryota</taxon>
        <taxon>Viridiplantae</taxon>
        <taxon>Streptophyta</taxon>
        <taxon>Embryophyta</taxon>
        <taxon>Tracheophyta</taxon>
        <taxon>Spermatophyta</taxon>
        <taxon>Magnoliopsida</taxon>
        <taxon>eudicotyledons</taxon>
        <taxon>Gunneridae</taxon>
        <taxon>Pentapetalae</taxon>
        <taxon>rosids</taxon>
        <taxon>malvids</taxon>
        <taxon>Malvales</taxon>
        <taxon>Malvaceae</taxon>
        <taxon>Malvoideae</taxon>
        <taxon>Gossypium</taxon>
    </lineage>
</organism>
<protein>
    <recommendedName>
        <fullName evidence="3">RRM domain-containing protein</fullName>
    </recommendedName>
</protein>
<reference evidence="4 5" key="1">
    <citation type="journal article" date="2021" name="Plant Biotechnol. J.">
        <title>Multi-omics assisted identification of the key and species-specific regulatory components of drought-tolerant mechanisms in Gossypium stocksii.</title>
        <authorList>
            <person name="Yu D."/>
            <person name="Ke L."/>
            <person name="Zhang D."/>
            <person name="Wu Y."/>
            <person name="Sun Y."/>
            <person name="Mei J."/>
            <person name="Sun J."/>
            <person name="Sun Y."/>
        </authorList>
    </citation>
    <scope>NUCLEOTIDE SEQUENCE [LARGE SCALE GENOMIC DNA]</scope>
    <source>
        <strain evidence="5">cv. E1</strain>
        <tissue evidence="4">Leaf</tissue>
    </source>
</reference>
<evidence type="ECO:0000256" key="2">
    <source>
        <dbReference type="SAM" id="MobiDB-lite"/>
    </source>
</evidence>
<dbReference type="OrthoDB" id="1749483at2759"/>
<dbReference type="Gene3D" id="3.30.70.330">
    <property type="match status" value="1"/>
</dbReference>
<dbReference type="CDD" id="cd00590">
    <property type="entry name" value="RRM_SF"/>
    <property type="match status" value="1"/>
</dbReference>
<dbReference type="AlphaFoldDB" id="A0A9D3UH15"/>
<gene>
    <name evidence="4" type="ORF">J1N35_042072</name>
</gene>
<accession>A0A9D3UH15</accession>
<evidence type="ECO:0000256" key="1">
    <source>
        <dbReference type="PROSITE-ProRule" id="PRU00176"/>
    </source>
</evidence>
<dbReference type="InterPro" id="IPR000504">
    <property type="entry name" value="RRM_dom"/>
</dbReference>
<feature type="domain" description="RRM" evidence="3">
    <location>
        <begin position="116"/>
        <end position="193"/>
    </location>
</feature>
<feature type="region of interest" description="Disordered" evidence="2">
    <location>
        <begin position="1"/>
        <end position="36"/>
    </location>
</feature>
<evidence type="ECO:0000313" key="5">
    <source>
        <dbReference type="Proteomes" id="UP000828251"/>
    </source>
</evidence>
<dbReference type="Pfam" id="PF00076">
    <property type="entry name" value="RRM_1"/>
    <property type="match status" value="1"/>
</dbReference>
<dbReference type="GO" id="GO:0003723">
    <property type="term" value="F:RNA binding"/>
    <property type="evidence" value="ECO:0007669"/>
    <property type="project" value="UniProtKB-UniRule"/>
</dbReference>
<evidence type="ECO:0000259" key="3">
    <source>
        <dbReference type="PROSITE" id="PS50102"/>
    </source>
</evidence>
<dbReference type="SUPFAM" id="SSF54928">
    <property type="entry name" value="RNA-binding domain, RBD"/>
    <property type="match status" value="1"/>
</dbReference>
<feature type="compositionally biased region" description="Basic residues" evidence="2">
    <location>
        <begin position="1"/>
        <end position="10"/>
    </location>
</feature>
<proteinExistence type="predicted"/>
<dbReference type="EMBL" id="JAIQCV010000012">
    <property type="protein sequence ID" value="KAH1040329.1"/>
    <property type="molecule type" value="Genomic_DNA"/>
</dbReference>
<dbReference type="InterPro" id="IPR035979">
    <property type="entry name" value="RBD_domain_sf"/>
</dbReference>
<dbReference type="InterPro" id="IPR012677">
    <property type="entry name" value="Nucleotide-bd_a/b_plait_sf"/>
</dbReference>